<keyword evidence="6 10" id="KW-0560">Oxidoreductase</keyword>
<feature type="binding site" evidence="10">
    <location>
        <position position="130"/>
    </location>
    <ligand>
        <name>substrate</name>
    </ligand>
</feature>
<evidence type="ECO:0000256" key="1">
    <source>
        <dbReference type="ARBA" id="ARBA00022490"/>
    </source>
</evidence>
<dbReference type="InterPro" id="IPR005255">
    <property type="entry name" value="PdxA_fam"/>
</dbReference>
<dbReference type="GO" id="GO:0000287">
    <property type="term" value="F:magnesium ion binding"/>
    <property type="evidence" value="ECO:0007669"/>
    <property type="project" value="UniProtKB-UniRule"/>
</dbReference>
<dbReference type="EMBL" id="PGTX01000003">
    <property type="protein sequence ID" value="PJI79322.1"/>
    <property type="molecule type" value="Genomic_DNA"/>
</dbReference>
<comment type="subcellular location">
    <subcellularLocation>
        <location evidence="10">Cytoplasm</location>
    </subcellularLocation>
</comment>
<dbReference type="GO" id="GO:0008615">
    <property type="term" value="P:pyridoxine biosynthetic process"/>
    <property type="evidence" value="ECO:0007669"/>
    <property type="project" value="UniProtKB-UniRule"/>
</dbReference>
<keyword evidence="4 10" id="KW-0460">Magnesium</keyword>
<accession>A0A2M8VQ84</accession>
<dbReference type="HAMAP" id="MF_00536">
    <property type="entry name" value="PdxA"/>
    <property type="match status" value="1"/>
</dbReference>
<comment type="function">
    <text evidence="10">Catalyzes the NAD(P)-dependent oxidation of 4-(phosphooxy)-L-threonine (HTP) into 2-amino-3-oxo-4-(phosphooxy)butyric acid which spontaneously decarboxylates to form 3-amino-2-oxopropyl phosphate (AHAP).</text>
</comment>
<reference evidence="11 12" key="1">
    <citation type="submission" date="2017-11" db="EMBL/GenBank/DDBJ databases">
        <title>Genomic Encyclopedia of Type Strains, Phase III (KMG-III): the genomes of soil and plant-associated and newly described type strains.</title>
        <authorList>
            <person name="Whitman W."/>
        </authorList>
    </citation>
    <scope>NUCLEOTIDE SEQUENCE [LARGE SCALE GENOMIC DNA]</scope>
    <source>
        <strain evidence="11 12">UB-Domo-W1</strain>
    </source>
</reference>
<comment type="cofactor">
    <cofactor evidence="10">
        <name>Zn(2+)</name>
        <dbReference type="ChEBI" id="CHEBI:29105"/>
    </cofactor>
    <cofactor evidence="10">
        <name>Mg(2+)</name>
        <dbReference type="ChEBI" id="CHEBI:18420"/>
    </cofactor>
    <cofactor evidence="10">
        <name>Co(2+)</name>
        <dbReference type="ChEBI" id="CHEBI:48828"/>
    </cofactor>
    <text evidence="10">Binds 1 divalent metal cation per subunit. Can use ions such as Zn(2+), Mg(2+) or Co(2+).</text>
</comment>
<keyword evidence="8 10" id="KW-0664">Pyridoxine biosynthesis</keyword>
<comment type="subunit">
    <text evidence="10">Homodimer.</text>
</comment>
<protein>
    <recommendedName>
        <fullName evidence="10">4-hydroxythreonine-4-phosphate dehydrogenase</fullName>
        <ecNumber evidence="10">1.1.1.262</ecNumber>
    </recommendedName>
    <alternativeName>
        <fullName evidence="10">4-(phosphohydroxy)-L-threonine dehydrogenase</fullName>
    </alternativeName>
</protein>
<dbReference type="NCBIfam" id="TIGR00557">
    <property type="entry name" value="pdxA"/>
    <property type="match status" value="1"/>
</dbReference>
<evidence type="ECO:0000313" key="12">
    <source>
        <dbReference type="Proteomes" id="UP000229366"/>
    </source>
</evidence>
<dbReference type="GO" id="GO:0050570">
    <property type="term" value="F:4-hydroxythreonine-4-phosphate dehydrogenase activity"/>
    <property type="evidence" value="ECO:0007669"/>
    <property type="project" value="UniProtKB-UniRule"/>
</dbReference>
<keyword evidence="12" id="KW-1185">Reference proteome</keyword>
<comment type="caution">
    <text evidence="11">The sequence shown here is derived from an EMBL/GenBank/DDBJ whole genome shotgun (WGS) entry which is preliminary data.</text>
</comment>
<feature type="binding site" evidence="10">
    <location>
        <position position="298"/>
    </location>
    <ligand>
        <name>substrate</name>
    </ligand>
</feature>
<dbReference type="GO" id="GO:0050897">
    <property type="term" value="F:cobalt ion binding"/>
    <property type="evidence" value="ECO:0007669"/>
    <property type="project" value="UniProtKB-UniRule"/>
</dbReference>
<gene>
    <name evidence="10" type="primary">pdxA</name>
    <name evidence="11" type="ORF">B0G85_1427</name>
</gene>
<name>A0A2M8VQ84_9BURK</name>
<dbReference type="SUPFAM" id="SSF53659">
    <property type="entry name" value="Isocitrate/Isopropylmalate dehydrogenase-like"/>
    <property type="match status" value="1"/>
</dbReference>
<keyword evidence="1 10" id="KW-0963">Cytoplasm</keyword>
<evidence type="ECO:0000256" key="9">
    <source>
        <dbReference type="ARBA" id="ARBA00023285"/>
    </source>
</evidence>
<dbReference type="AlphaFoldDB" id="A0A2M8VQ84"/>
<keyword evidence="5 10" id="KW-0521">NADP</keyword>
<evidence type="ECO:0000313" key="11">
    <source>
        <dbReference type="EMBL" id="PJI79322.1"/>
    </source>
</evidence>
<comment type="miscellaneous">
    <text evidence="10">The active site is located at the dimer interface.</text>
</comment>
<proteinExistence type="inferred from homology"/>
<dbReference type="PANTHER" id="PTHR30004">
    <property type="entry name" value="4-HYDROXYTHREONINE-4-PHOSPHATE DEHYDROGENASE"/>
    <property type="match status" value="1"/>
</dbReference>
<dbReference type="GO" id="GO:0051287">
    <property type="term" value="F:NAD binding"/>
    <property type="evidence" value="ECO:0007669"/>
    <property type="project" value="InterPro"/>
</dbReference>
<sequence length="341" mass="36303">MIQHPAPVNLVICSGEPAGVGPEISIAAALAFLKEQAGVRITLLGDSSLFRNATIPVEVGDRLHVQSNPLRVPVRPGVLDPANAQYVLDILDTATTACLEGRFDAMVTAPVHKSVINDGLPVGSRFFSGHTEYLANLCKQDHVVMMLCASLPRGFLGLHQSRDLRVALVTTHLPLKDVPAALSQDSILETIQIVDQDLRTRFGIAMPSIRVSGLNPHAGESGYLGHEEIDMIIPAIKAAQALGIQVSGPYPGDTMFDAGTLETVDAFIAMYHDQGLAPFKFVSFGGGVNVTLGLPIIRTSVDHGTALDIAGQGIADSSSMLEALRLAYQFAQHSKNRNTST</sequence>
<evidence type="ECO:0000256" key="2">
    <source>
        <dbReference type="ARBA" id="ARBA00022723"/>
    </source>
</evidence>
<comment type="pathway">
    <text evidence="10">Cofactor biosynthesis; pyridoxine 5'-phosphate biosynthesis; pyridoxine 5'-phosphate from D-erythrose 4-phosphate: step 4/5.</text>
</comment>
<dbReference type="GO" id="GO:0005737">
    <property type="term" value="C:cytoplasm"/>
    <property type="evidence" value="ECO:0007669"/>
    <property type="project" value="UniProtKB-SubCell"/>
</dbReference>
<dbReference type="Pfam" id="PF04166">
    <property type="entry name" value="PdxA"/>
    <property type="match status" value="1"/>
</dbReference>
<evidence type="ECO:0000256" key="5">
    <source>
        <dbReference type="ARBA" id="ARBA00022857"/>
    </source>
</evidence>
<evidence type="ECO:0000256" key="6">
    <source>
        <dbReference type="ARBA" id="ARBA00023002"/>
    </source>
</evidence>
<dbReference type="GO" id="GO:0008270">
    <property type="term" value="F:zinc ion binding"/>
    <property type="evidence" value="ECO:0007669"/>
    <property type="project" value="UniProtKB-UniRule"/>
</dbReference>
<keyword evidence="2 10" id="KW-0479">Metal-binding</keyword>
<keyword evidence="3 10" id="KW-0862">Zinc</keyword>
<dbReference type="Proteomes" id="UP000229366">
    <property type="component" value="Unassembled WGS sequence"/>
</dbReference>
<dbReference type="OrthoDB" id="9801783at2"/>
<evidence type="ECO:0000256" key="7">
    <source>
        <dbReference type="ARBA" id="ARBA00023027"/>
    </source>
</evidence>
<comment type="similarity">
    <text evidence="10">Belongs to the PdxA family.</text>
</comment>
<feature type="binding site" evidence="10">
    <location>
        <position position="131"/>
    </location>
    <ligand>
        <name>substrate</name>
    </ligand>
</feature>
<evidence type="ECO:0000256" key="8">
    <source>
        <dbReference type="ARBA" id="ARBA00023096"/>
    </source>
</evidence>
<feature type="binding site" evidence="10">
    <location>
        <position position="217"/>
    </location>
    <ligand>
        <name>a divalent metal cation</name>
        <dbReference type="ChEBI" id="CHEBI:60240"/>
        <note>ligand shared between dimeric partners</note>
    </ligand>
</feature>
<dbReference type="UniPathway" id="UPA00244">
    <property type="reaction ID" value="UER00312"/>
</dbReference>
<comment type="catalytic activity">
    <reaction evidence="10">
        <text>4-(phosphooxy)-L-threonine + NAD(+) = 3-amino-2-oxopropyl phosphate + CO2 + NADH</text>
        <dbReference type="Rhea" id="RHEA:32275"/>
        <dbReference type="ChEBI" id="CHEBI:16526"/>
        <dbReference type="ChEBI" id="CHEBI:57279"/>
        <dbReference type="ChEBI" id="CHEBI:57540"/>
        <dbReference type="ChEBI" id="CHEBI:57945"/>
        <dbReference type="ChEBI" id="CHEBI:58452"/>
        <dbReference type="EC" id="1.1.1.262"/>
    </reaction>
</comment>
<dbReference type="RefSeq" id="WP_100379742.1">
    <property type="nucleotide sequence ID" value="NZ_CBCSBW010000003.1"/>
</dbReference>
<feature type="binding site" evidence="10">
    <location>
        <position position="172"/>
    </location>
    <ligand>
        <name>a divalent metal cation</name>
        <dbReference type="ChEBI" id="CHEBI:60240"/>
        <note>ligand shared between dimeric partners</note>
    </ligand>
</feature>
<feature type="binding site" evidence="10">
    <location>
        <position position="289"/>
    </location>
    <ligand>
        <name>substrate</name>
    </ligand>
</feature>
<evidence type="ECO:0000256" key="10">
    <source>
        <dbReference type="HAMAP-Rule" id="MF_00536"/>
    </source>
</evidence>
<evidence type="ECO:0000256" key="4">
    <source>
        <dbReference type="ARBA" id="ARBA00022842"/>
    </source>
</evidence>
<dbReference type="InterPro" id="IPR037510">
    <property type="entry name" value="PdxA"/>
</dbReference>
<evidence type="ECO:0000256" key="3">
    <source>
        <dbReference type="ARBA" id="ARBA00022833"/>
    </source>
</evidence>
<feature type="binding site" evidence="10">
    <location>
        <position position="280"/>
    </location>
    <ligand>
        <name>substrate</name>
    </ligand>
</feature>
<dbReference type="Gene3D" id="3.40.718.10">
    <property type="entry name" value="Isopropylmalate Dehydrogenase"/>
    <property type="match status" value="1"/>
</dbReference>
<dbReference type="PANTHER" id="PTHR30004:SF5">
    <property type="entry name" value="4-HYDROXYTHREONINE-4-PHOSPHATE DEHYDROGENASE"/>
    <property type="match status" value="1"/>
</dbReference>
<feature type="binding site" evidence="10">
    <location>
        <position position="272"/>
    </location>
    <ligand>
        <name>a divalent metal cation</name>
        <dbReference type="ChEBI" id="CHEBI:60240"/>
        <note>ligand shared between dimeric partners</note>
    </ligand>
</feature>
<organism evidence="11 12">
    <name type="scientific">Polynucleobacter brandtiae</name>
    <dbReference type="NCBI Taxonomy" id="1938816"/>
    <lineage>
        <taxon>Bacteria</taxon>
        <taxon>Pseudomonadati</taxon>
        <taxon>Pseudomonadota</taxon>
        <taxon>Betaproteobacteria</taxon>
        <taxon>Burkholderiales</taxon>
        <taxon>Burkholderiaceae</taxon>
        <taxon>Polynucleobacter</taxon>
    </lineage>
</organism>
<keyword evidence="7 10" id="KW-0520">NAD</keyword>
<dbReference type="EC" id="1.1.1.262" evidence="10"/>
<dbReference type="GO" id="GO:0042823">
    <property type="term" value="P:pyridoxal phosphate biosynthetic process"/>
    <property type="evidence" value="ECO:0007669"/>
    <property type="project" value="UniProtKB-UniRule"/>
</dbReference>
<keyword evidence="9 10" id="KW-0170">Cobalt</keyword>